<dbReference type="SMART" id="SM00212">
    <property type="entry name" value="UBCc"/>
    <property type="match status" value="1"/>
</dbReference>
<feature type="domain" description="UBC core" evidence="2">
    <location>
        <begin position="39"/>
        <end position="185"/>
    </location>
</feature>
<accession>A0AAV6LSR8</accession>
<feature type="non-terminal residue" evidence="3">
    <location>
        <position position="1"/>
    </location>
</feature>
<keyword evidence="4" id="KW-1185">Reference proteome</keyword>
<comment type="caution">
    <text evidence="3">The sequence shown here is derived from an EMBL/GenBank/DDBJ whole genome shotgun (WGS) entry which is preliminary data.</text>
</comment>
<protein>
    <submittedName>
        <fullName evidence="3">Constitutive photomorphogenesis protein 10</fullName>
    </submittedName>
</protein>
<proteinExistence type="predicted"/>
<reference evidence="3 4" key="1">
    <citation type="journal article" date="2021" name="Hortic Res">
        <title>The domestication of Cucurbita argyrosperma as revealed by the genome of its wild relative.</title>
        <authorList>
            <person name="Barrera-Redondo J."/>
            <person name="Sanchez-de la Vega G."/>
            <person name="Aguirre-Liguori J.A."/>
            <person name="Castellanos-Morales G."/>
            <person name="Gutierrez-Guerrero Y.T."/>
            <person name="Aguirre-Dugua X."/>
            <person name="Aguirre-Planter E."/>
            <person name="Tenaillon M.I."/>
            <person name="Lira-Saade R."/>
            <person name="Eguiarte L.E."/>
        </authorList>
    </citation>
    <scope>NUCLEOTIDE SEQUENCE [LARGE SCALE GENOMIC DNA]</scope>
    <source>
        <strain evidence="3">JBR-2021</strain>
    </source>
</reference>
<dbReference type="AlphaFoldDB" id="A0AAV6LSR8"/>
<evidence type="ECO:0000313" key="4">
    <source>
        <dbReference type="Proteomes" id="UP000685013"/>
    </source>
</evidence>
<evidence type="ECO:0000259" key="2">
    <source>
        <dbReference type="PROSITE" id="PS50127"/>
    </source>
</evidence>
<gene>
    <name evidence="3" type="primary">COP10</name>
    <name evidence="3" type="ORF">SDJN03_29248</name>
</gene>
<name>A0AAV6LSR8_9ROSI</name>
<dbReference type="Proteomes" id="UP000685013">
    <property type="component" value="Chromosome 20"/>
</dbReference>
<dbReference type="PROSITE" id="PS50127">
    <property type="entry name" value="UBC_2"/>
    <property type="match status" value="1"/>
</dbReference>
<feature type="compositionally biased region" description="Low complexity" evidence="1">
    <location>
        <begin position="19"/>
        <end position="40"/>
    </location>
</feature>
<dbReference type="FunFam" id="3.10.110.10:FF:000092">
    <property type="entry name" value="Constitutive photomorphogenesis protein 10"/>
    <property type="match status" value="1"/>
</dbReference>
<dbReference type="PANTHER" id="PTHR24068">
    <property type="entry name" value="UBIQUITIN-CONJUGATING ENZYME E2"/>
    <property type="match status" value="1"/>
</dbReference>
<organism evidence="3 4">
    <name type="scientific">Cucurbita argyrosperma subsp. sororia</name>
    <dbReference type="NCBI Taxonomy" id="37648"/>
    <lineage>
        <taxon>Eukaryota</taxon>
        <taxon>Viridiplantae</taxon>
        <taxon>Streptophyta</taxon>
        <taxon>Embryophyta</taxon>
        <taxon>Tracheophyta</taxon>
        <taxon>Spermatophyta</taxon>
        <taxon>Magnoliopsida</taxon>
        <taxon>eudicotyledons</taxon>
        <taxon>Gunneridae</taxon>
        <taxon>Pentapetalae</taxon>
        <taxon>rosids</taxon>
        <taxon>fabids</taxon>
        <taxon>Cucurbitales</taxon>
        <taxon>Cucurbitaceae</taxon>
        <taxon>Cucurbiteae</taxon>
        <taxon>Cucurbita</taxon>
    </lineage>
</organism>
<sequence length="237" mass="25797">MVGNRDHRPQQPLFGGGRSSSSTSLAPPTSWASTTSVSASGKRIQREMTEFNLDPPSDCSAGPKGDNLYHWFATIFGPPGTPYEGGIFFLDIIFPSDYPFNPPKVVFKTRIYHCNVDSSGNVSLDILKDSWSPALTIAKVLIAVKSIFTNPNPYDPNAPGVAHLYLADRAKHDEIAAEWTLRFAKPCRGVWRELMAAGTALKPTQYAILIAAAEDRVNWIELGSPGGNGAHHMRPCG</sequence>
<dbReference type="InterPro" id="IPR000608">
    <property type="entry name" value="UBC"/>
</dbReference>
<evidence type="ECO:0000313" key="3">
    <source>
        <dbReference type="EMBL" id="KAG6570333.1"/>
    </source>
</evidence>
<dbReference type="Pfam" id="PF00179">
    <property type="entry name" value="UQ_con"/>
    <property type="match status" value="1"/>
</dbReference>
<dbReference type="EMBL" id="JAGKQH010000020">
    <property type="protein sequence ID" value="KAG6570333.1"/>
    <property type="molecule type" value="Genomic_DNA"/>
</dbReference>
<feature type="region of interest" description="Disordered" evidence="1">
    <location>
        <begin position="1"/>
        <end position="40"/>
    </location>
</feature>
<evidence type="ECO:0000256" key="1">
    <source>
        <dbReference type="SAM" id="MobiDB-lite"/>
    </source>
</evidence>